<dbReference type="GO" id="GO:0016020">
    <property type="term" value="C:membrane"/>
    <property type="evidence" value="ECO:0007669"/>
    <property type="project" value="GOC"/>
</dbReference>
<dbReference type="SUPFAM" id="SSF53756">
    <property type="entry name" value="UDP-Glycosyltransferase/glycogen phosphorylase"/>
    <property type="match status" value="1"/>
</dbReference>
<dbReference type="EMBL" id="FODY01000005">
    <property type="protein sequence ID" value="SEO82096.1"/>
    <property type="molecule type" value="Genomic_DNA"/>
</dbReference>
<accession>A0A1H8SUD4</accession>
<dbReference type="InterPro" id="IPR001296">
    <property type="entry name" value="Glyco_trans_1"/>
</dbReference>
<dbReference type="InterPro" id="IPR009695">
    <property type="entry name" value="Diacylglyc_glucosyltr_N"/>
</dbReference>
<protein>
    <submittedName>
        <fullName evidence="6">Processive 1,2-diacylglycerol beta-glucosyltransferase</fullName>
    </submittedName>
</protein>
<dbReference type="Pfam" id="PF06925">
    <property type="entry name" value="MGDG_synth"/>
    <property type="match status" value="1"/>
</dbReference>
<evidence type="ECO:0000259" key="5">
    <source>
        <dbReference type="Pfam" id="PF06925"/>
    </source>
</evidence>
<proteinExistence type="inferred from homology"/>
<dbReference type="InterPro" id="IPR050519">
    <property type="entry name" value="Glycosyltransf_28_UgtP"/>
</dbReference>
<comment type="similarity">
    <text evidence="1">Belongs to the glycosyltransferase 28 family.</text>
</comment>
<gene>
    <name evidence="6" type="ORF">SAMN04490178_105190</name>
</gene>
<dbReference type="GO" id="GO:0016758">
    <property type="term" value="F:hexosyltransferase activity"/>
    <property type="evidence" value="ECO:0007669"/>
    <property type="project" value="InterPro"/>
</dbReference>
<evidence type="ECO:0000256" key="1">
    <source>
        <dbReference type="ARBA" id="ARBA00006962"/>
    </source>
</evidence>
<name>A0A1H8SUD4_9FIRM</name>
<dbReference type="GO" id="GO:0009247">
    <property type="term" value="P:glycolipid biosynthetic process"/>
    <property type="evidence" value="ECO:0007669"/>
    <property type="project" value="InterPro"/>
</dbReference>
<reference evidence="6 7" key="1">
    <citation type="submission" date="2016-10" db="EMBL/GenBank/DDBJ databases">
        <authorList>
            <person name="de Groot N.N."/>
        </authorList>
    </citation>
    <scope>NUCLEOTIDE SEQUENCE [LARGE SCALE GENOMIC DNA]</scope>
    <source>
        <strain evidence="6 7">DSM 13305</strain>
    </source>
</reference>
<evidence type="ECO:0000313" key="6">
    <source>
        <dbReference type="EMBL" id="SEO82096.1"/>
    </source>
</evidence>
<evidence type="ECO:0000313" key="7">
    <source>
        <dbReference type="Proteomes" id="UP000198847"/>
    </source>
</evidence>
<keyword evidence="2" id="KW-0328">Glycosyltransferase</keyword>
<organism evidence="6 7">
    <name type="scientific">Propionispora vibrioides</name>
    <dbReference type="NCBI Taxonomy" id="112903"/>
    <lineage>
        <taxon>Bacteria</taxon>
        <taxon>Bacillati</taxon>
        <taxon>Bacillota</taxon>
        <taxon>Negativicutes</taxon>
        <taxon>Selenomonadales</taxon>
        <taxon>Sporomusaceae</taxon>
        <taxon>Propionispora</taxon>
    </lineage>
</organism>
<keyword evidence="7" id="KW-1185">Reference proteome</keyword>
<keyword evidence="3 6" id="KW-0808">Transferase</keyword>
<feature type="domain" description="Diacylglycerol glucosyltransferase N-terminal" evidence="5">
    <location>
        <begin position="19"/>
        <end position="184"/>
    </location>
</feature>
<dbReference type="PANTHER" id="PTHR43025:SF3">
    <property type="entry name" value="MONOGALACTOSYLDIACYLGLYCEROL SYNTHASE 1, CHLOROPLASTIC"/>
    <property type="match status" value="1"/>
</dbReference>
<dbReference type="Gene3D" id="3.40.50.2000">
    <property type="entry name" value="Glycogen Phosphorylase B"/>
    <property type="match status" value="2"/>
</dbReference>
<dbReference type="AlphaFoldDB" id="A0A1H8SUD4"/>
<dbReference type="PANTHER" id="PTHR43025">
    <property type="entry name" value="MONOGALACTOSYLDIACYLGLYCEROL SYNTHASE"/>
    <property type="match status" value="1"/>
</dbReference>
<dbReference type="STRING" id="112903.SAMN04490178_105190"/>
<dbReference type="Pfam" id="PF00534">
    <property type="entry name" value="Glycos_transf_1"/>
    <property type="match status" value="1"/>
</dbReference>
<evidence type="ECO:0000259" key="4">
    <source>
        <dbReference type="Pfam" id="PF00534"/>
    </source>
</evidence>
<dbReference type="Proteomes" id="UP000198847">
    <property type="component" value="Unassembled WGS sequence"/>
</dbReference>
<evidence type="ECO:0000256" key="2">
    <source>
        <dbReference type="ARBA" id="ARBA00022676"/>
    </source>
</evidence>
<sequence length="376" mass="41371">MLPKKRKILFFSAPIGAGHTRAAQAVRTAMLRQDPDAEVKIANIFDFFSPMVGQLILKIYLIILSLFPPAYGLMYRWGNKDVSASLISQIINWFLASRMHRLILEYRPDAIVCTHATPAGLAAYLAKYHGMKVPITAVITDYAVHRLWVYPEMERYFVANSSLCAVLEGYGIERSRVDSVGIPVEQAFGVTYSRERVCRQLGLAADKKTLLVMGGGAGVLPMDEIILLCNELEEPLQIMVVTGNNRVMYNKIESLKPSLKCTLRLFGYVNNIHELMGAADLLISKPGGLTASEALCAGLPILVYKPIPGQEEANTAYLINHGVAVRADSLDEIRTHLLNLLDDTDTLAYMGRQAVALGRPQAADTIAATIFSQVCS</sequence>
<feature type="domain" description="Glycosyl transferase family 1" evidence="4">
    <location>
        <begin position="199"/>
        <end position="354"/>
    </location>
</feature>
<evidence type="ECO:0000256" key="3">
    <source>
        <dbReference type="ARBA" id="ARBA00022679"/>
    </source>
</evidence>